<dbReference type="RefSeq" id="WP_142104606.1">
    <property type="nucleotide sequence ID" value="NZ_VFPH01000002.1"/>
</dbReference>
<dbReference type="Proteomes" id="UP000319818">
    <property type="component" value="Unassembled WGS sequence"/>
</dbReference>
<name>A0A543FVH4_9PSEU</name>
<accession>A0A543FVH4</accession>
<comment type="caution">
    <text evidence="1">The sequence shown here is derived from an EMBL/GenBank/DDBJ whole genome shotgun (WGS) entry which is preliminary data.</text>
</comment>
<dbReference type="Pfam" id="PF20704">
    <property type="entry name" value="KH_NucS_shadow"/>
    <property type="match status" value="1"/>
</dbReference>
<organism evidence="1 2">
    <name type="scientific">Pseudonocardia cypriaca</name>
    <dbReference type="NCBI Taxonomy" id="882449"/>
    <lineage>
        <taxon>Bacteria</taxon>
        <taxon>Bacillati</taxon>
        <taxon>Actinomycetota</taxon>
        <taxon>Actinomycetes</taxon>
        <taxon>Pseudonocardiales</taxon>
        <taxon>Pseudonocardiaceae</taxon>
        <taxon>Pseudonocardia</taxon>
    </lineage>
</organism>
<reference evidence="1 2" key="1">
    <citation type="submission" date="2019-06" db="EMBL/GenBank/DDBJ databases">
        <title>Sequencing the genomes of 1000 actinobacteria strains.</title>
        <authorList>
            <person name="Klenk H.-P."/>
        </authorList>
    </citation>
    <scope>NUCLEOTIDE SEQUENCE [LARGE SCALE GENOMIC DNA]</scope>
    <source>
        <strain evidence="1 2">DSM 45511</strain>
    </source>
</reference>
<evidence type="ECO:0000313" key="1">
    <source>
        <dbReference type="EMBL" id="TQM37845.1"/>
    </source>
</evidence>
<dbReference type="AlphaFoldDB" id="A0A543FVH4"/>
<protein>
    <submittedName>
        <fullName evidence="1">Uncharacterized protein</fullName>
    </submittedName>
</protein>
<gene>
    <name evidence="1" type="ORF">FB388_5064</name>
</gene>
<dbReference type="EMBL" id="VFPH01000002">
    <property type="protein sequence ID" value="TQM37845.1"/>
    <property type="molecule type" value="Genomic_DNA"/>
</dbReference>
<proteinExistence type="predicted"/>
<dbReference type="OrthoDB" id="3428165at2"/>
<evidence type="ECO:0000313" key="2">
    <source>
        <dbReference type="Proteomes" id="UP000319818"/>
    </source>
</evidence>
<keyword evidence="2" id="KW-1185">Reference proteome</keyword>
<sequence>MSLTVPAALLEKAQQGTVADEEFVACIRESLPYAWSMVERLAKELEASGAPSAQNVEVPPDERSWGEVFRLVGSDSMRGAVQRHFGVRLAFQNCCRVGLFRPDATAEYEEFVSPRAQLLNQKPELLNC</sequence>
<dbReference type="NCBIfam" id="NF040488">
    <property type="entry name" value="SCO5389_fam"/>
    <property type="match status" value="1"/>
</dbReference>